<proteinExistence type="predicted"/>
<keyword evidence="3" id="KW-1185">Reference proteome</keyword>
<dbReference type="Pfam" id="PF08878">
    <property type="entry name" value="HamA"/>
    <property type="match status" value="1"/>
</dbReference>
<comment type="caution">
    <text evidence="2">The sequence shown here is derived from an EMBL/GenBank/DDBJ whole genome shotgun (WGS) entry which is preliminary data.</text>
</comment>
<evidence type="ECO:0000259" key="1">
    <source>
        <dbReference type="Pfam" id="PF08878"/>
    </source>
</evidence>
<evidence type="ECO:0000313" key="2">
    <source>
        <dbReference type="EMBL" id="GAA4067415.1"/>
    </source>
</evidence>
<accession>A0ABP7VHK5</accession>
<reference evidence="3" key="1">
    <citation type="journal article" date="2019" name="Int. J. Syst. Evol. Microbiol.">
        <title>The Global Catalogue of Microorganisms (GCM) 10K type strain sequencing project: providing services to taxonomists for standard genome sequencing and annotation.</title>
        <authorList>
            <consortium name="The Broad Institute Genomics Platform"/>
            <consortium name="The Broad Institute Genome Sequencing Center for Infectious Disease"/>
            <person name="Wu L."/>
            <person name="Ma J."/>
        </authorList>
    </citation>
    <scope>NUCLEOTIDE SEQUENCE [LARGE SCALE GENOMIC DNA]</scope>
    <source>
        <strain evidence="3">JCM 17250</strain>
    </source>
</reference>
<organism evidence="2 3">
    <name type="scientific">Amphibacillus indicireducens</name>
    <dbReference type="NCBI Taxonomy" id="1076330"/>
    <lineage>
        <taxon>Bacteria</taxon>
        <taxon>Bacillati</taxon>
        <taxon>Bacillota</taxon>
        <taxon>Bacilli</taxon>
        <taxon>Bacillales</taxon>
        <taxon>Bacillaceae</taxon>
        <taxon>Amphibacillus</taxon>
    </lineage>
</organism>
<dbReference type="Proteomes" id="UP001501734">
    <property type="component" value="Unassembled WGS sequence"/>
</dbReference>
<evidence type="ECO:0000313" key="3">
    <source>
        <dbReference type="Proteomes" id="UP001501734"/>
    </source>
</evidence>
<dbReference type="RefSeq" id="WP_344911314.1">
    <property type="nucleotide sequence ID" value="NZ_BAABDL010000065.1"/>
</dbReference>
<protein>
    <submittedName>
        <fullName evidence="2">DUF1837 domain-containing protein</fullName>
    </submittedName>
</protein>
<sequence>MERVKEAKNVLSCKIAESNLHSFFIDFDLNDEGTLTQMLNKFVRLLMEEIPSFAFGYHQSTNIPQEQILRLLIDAANSIYKIDAYNKVALKYEAGEVIDDDIDDKYLRRGEFGELILHFVLKYFFDTVPLVAKVYFKDSYGHAVHGFDSVHIQPETNTLWLGESKLYTDGERGVDALIQDLFDHFNASYFDNEFTIISKRIKDTKKELKQEIDNPEYWIKLLNSYTKLSDQLDNIIIPFFCAYETSVFDHFDDDKTFTSRYIEETNRLNERFLNKKKTHPWHGKLNVIVILMPLDSKRKLVSALHHKLKTIQSLGG</sequence>
<dbReference type="InterPro" id="IPR014976">
    <property type="entry name" value="AbpA_HamA_C"/>
</dbReference>
<dbReference type="EMBL" id="BAABDL010000065">
    <property type="protein sequence ID" value="GAA4067415.1"/>
    <property type="molecule type" value="Genomic_DNA"/>
</dbReference>
<feature type="domain" description="Anti-bacteriophage protein A/HamA C-terminal" evidence="1">
    <location>
        <begin position="14"/>
        <end position="307"/>
    </location>
</feature>
<name>A0ABP7VHK5_9BACI</name>
<gene>
    <name evidence="2" type="ORF">GCM10022410_11940</name>
</gene>